<reference evidence="1 2" key="1">
    <citation type="submission" date="2013-08" db="EMBL/GenBank/DDBJ databases">
        <authorList>
            <person name="Durkin A.S."/>
            <person name="Haft D.R."/>
            <person name="McCorrison J."/>
            <person name="Torralba M."/>
            <person name="Gillis M."/>
            <person name="Haft D.H."/>
            <person name="Methe B."/>
            <person name="Sutton G."/>
            <person name="Nelson K.E."/>
        </authorList>
    </citation>
    <scope>NUCLEOTIDE SEQUENCE [LARGE SCALE GENOMIC DNA]</scope>
    <source>
        <strain evidence="1 2">F0068</strain>
    </source>
</reference>
<protein>
    <submittedName>
        <fullName evidence="1">Uncharacterized protein</fullName>
    </submittedName>
</protein>
<dbReference type="EMBL" id="AWET01000036">
    <property type="protein sequence ID" value="ERK00611.1"/>
    <property type="molecule type" value="Genomic_DNA"/>
</dbReference>
<comment type="caution">
    <text evidence="1">The sequence shown here is derived from an EMBL/GenBank/DDBJ whole genome shotgun (WGS) entry which is preliminary data.</text>
</comment>
<dbReference type="PATRIC" id="fig|1081904.3.peg.1605"/>
<evidence type="ECO:0000313" key="2">
    <source>
        <dbReference type="Proteomes" id="UP000016600"/>
    </source>
</evidence>
<keyword evidence="2" id="KW-1185">Reference proteome</keyword>
<accession>U2L8F6</accession>
<sequence length="45" mass="5542">MEMRRASCFLIQDRRGKRKSSCMVQEWDIIKKVRYNALSYHYIVM</sequence>
<evidence type="ECO:0000313" key="1">
    <source>
        <dbReference type="EMBL" id="ERK00611.1"/>
    </source>
</evidence>
<name>U2L8F6_9BACT</name>
<dbReference type="AlphaFoldDB" id="U2L8F6"/>
<dbReference type="Proteomes" id="UP000016600">
    <property type="component" value="Unassembled WGS sequence"/>
</dbReference>
<organism evidence="1 2">
    <name type="scientific">Hoylesella pleuritidis F0068</name>
    <dbReference type="NCBI Taxonomy" id="1081904"/>
    <lineage>
        <taxon>Bacteria</taxon>
        <taxon>Pseudomonadati</taxon>
        <taxon>Bacteroidota</taxon>
        <taxon>Bacteroidia</taxon>
        <taxon>Bacteroidales</taxon>
        <taxon>Prevotellaceae</taxon>
        <taxon>Hoylesella</taxon>
    </lineage>
</organism>
<proteinExistence type="predicted"/>
<gene>
    <name evidence="1" type="ORF">HMPREF1218_0566</name>
</gene>